<keyword evidence="3" id="KW-1185">Reference proteome</keyword>
<reference evidence="2 3" key="1">
    <citation type="submission" date="2024-07" db="EMBL/GenBank/DDBJ databases">
        <title>Section-level genome sequencing and comparative genomics of Aspergillus sections Usti and Cavernicolus.</title>
        <authorList>
            <consortium name="Lawrence Berkeley National Laboratory"/>
            <person name="Nybo J.L."/>
            <person name="Vesth T.C."/>
            <person name="Theobald S."/>
            <person name="Frisvad J.C."/>
            <person name="Larsen T.O."/>
            <person name="Kjaerboelling I."/>
            <person name="Rothschild-Mancinelli K."/>
            <person name="Lyhne E.K."/>
            <person name="Kogle M.E."/>
            <person name="Barry K."/>
            <person name="Clum A."/>
            <person name="Na H."/>
            <person name="Ledsgaard L."/>
            <person name="Lin J."/>
            <person name="Lipzen A."/>
            <person name="Kuo A."/>
            <person name="Riley R."/>
            <person name="Mondo S."/>
            <person name="LaButti K."/>
            <person name="Haridas S."/>
            <person name="Pangalinan J."/>
            <person name="Salamov A.A."/>
            <person name="Simmons B.A."/>
            <person name="Magnuson J.K."/>
            <person name="Chen J."/>
            <person name="Drula E."/>
            <person name="Henrissat B."/>
            <person name="Wiebenga A."/>
            <person name="Lubbers R.J."/>
            <person name="Gomes A.C."/>
            <person name="Makela M.R."/>
            <person name="Stajich J."/>
            <person name="Grigoriev I.V."/>
            <person name="Mortensen U.H."/>
            <person name="De vries R.P."/>
            <person name="Baker S.E."/>
            <person name="Andersen M.R."/>
        </authorList>
    </citation>
    <scope>NUCLEOTIDE SEQUENCE [LARGE SCALE GENOMIC DNA]</scope>
    <source>
        <strain evidence="2 3">CBS 600.67</strain>
    </source>
</reference>
<evidence type="ECO:0000313" key="2">
    <source>
        <dbReference type="EMBL" id="KAL2828523.1"/>
    </source>
</evidence>
<keyword evidence="1" id="KW-1133">Transmembrane helix</keyword>
<proteinExistence type="predicted"/>
<comment type="caution">
    <text evidence="2">The sequence shown here is derived from an EMBL/GenBank/DDBJ whole genome shotgun (WGS) entry which is preliminary data.</text>
</comment>
<protein>
    <submittedName>
        <fullName evidence="2">Uncharacterized protein</fullName>
    </submittedName>
</protein>
<accession>A0ABR4IP11</accession>
<name>A0ABR4IP11_9EURO</name>
<keyword evidence="1" id="KW-0812">Transmembrane</keyword>
<evidence type="ECO:0000256" key="1">
    <source>
        <dbReference type="SAM" id="Phobius"/>
    </source>
</evidence>
<evidence type="ECO:0000313" key="3">
    <source>
        <dbReference type="Proteomes" id="UP001610335"/>
    </source>
</evidence>
<dbReference type="EMBL" id="JBFXLS010000020">
    <property type="protein sequence ID" value="KAL2828523.1"/>
    <property type="molecule type" value="Genomic_DNA"/>
</dbReference>
<organism evidence="2 3">
    <name type="scientific">Aspergillus cavernicola</name>
    <dbReference type="NCBI Taxonomy" id="176166"/>
    <lineage>
        <taxon>Eukaryota</taxon>
        <taxon>Fungi</taxon>
        <taxon>Dikarya</taxon>
        <taxon>Ascomycota</taxon>
        <taxon>Pezizomycotina</taxon>
        <taxon>Eurotiomycetes</taxon>
        <taxon>Eurotiomycetidae</taxon>
        <taxon>Eurotiales</taxon>
        <taxon>Aspergillaceae</taxon>
        <taxon>Aspergillus</taxon>
        <taxon>Aspergillus subgen. Nidulantes</taxon>
    </lineage>
</organism>
<sequence>MSLGGYILQFIGLRAKHWRVAIAVLSATLVMTCTRAYALLVADLPYANLEVVELLEGSWALLDCINDNRSPTEFAYLRSQGIELLDSVHEYQAELPAASGSLIN</sequence>
<feature type="transmembrane region" description="Helical" evidence="1">
    <location>
        <begin position="20"/>
        <end position="40"/>
    </location>
</feature>
<dbReference type="Proteomes" id="UP001610335">
    <property type="component" value="Unassembled WGS sequence"/>
</dbReference>
<keyword evidence="1" id="KW-0472">Membrane</keyword>
<gene>
    <name evidence="2" type="ORF">BDW59DRAFT_159726</name>
</gene>